<evidence type="ECO:0000256" key="1">
    <source>
        <dbReference type="SAM" id="Phobius"/>
    </source>
</evidence>
<dbReference type="AlphaFoldDB" id="A0A915L8D7"/>
<evidence type="ECO:0000313" key="4">
    <source>
        <dbReference type="WBParaSite" id="nRc.2.0.1.t46006-RA"/>
    </source>
</evidence>
<keyword evidence="3" id="KW-1185">Reference proteome</keyword>
<evidence type="ECO:0000259" key="2">
    <source>
        <dbReference type="Pfam" id="PF02932"/>
    </source>
</evidence>
<feature type="transmembrane region" description="Helical" evidence="1">
    <location>
        <begin position="122"/>
        <end position="146"/>
    </location>
</feature>
<proteinExistence type="predicted"/>
<keyword evidence="1" id="KW-0472">Membrane</keyword>
<reference evidence="4" key="1">
    <citation type="submission" date="2022-11" db="UniProtKB">
        <authorList>
            <consortium name="WormBaseParasite"/>
        </authorList>
    </citation>
    <scope>IDENTIFICATION</scope>
</reference>
<protein>
    <submittedName>
        <fullName evidence="4">Neurotransmitter-gated ion-channel transmembrane domain-containing protein</fullName>
    </submittedName>
</protein>
<dbReference type="Gene3D" id="1.20.58.390">
    <property type="entry name" value="Neurotransmitter-gated ion-channel transmembrane domain"/>
    <property type="match status" value="1"/>
</dbReference>
<evidence type="ECO:0000313" key="3">
    <source>
        <dbReference type="Proteomes" id="UP000887565"/>
    </source>
</evidence>
<dbReference type="SUPFAM" id="SSF90112">
    <property type="entry name" value="Neurotransmitter-gated ion-channel transmembrane pore"/>
    <property type="match status" value="1"/>
</dbReference>
<dbReference type="InterPro" id="IPR036719">
    <property type="entry name" value="Neuro-gated_channel_TM_sf"/>
</dbReference>
<name>A0A915L8D7_ROMCU</name>
<dbReference type="WBParaSite" id="nRc.2.0.1.t46006-RA">
    <property type="protein sequence ID" value="nRc.2.0.1.t46006-RA"/>
    <property type="gene ID" value="nRc.2.0.1.g46006"/>
</dbReference>
<keyword evidence="1" id="KW-0812">Transmembrane</keyword>
<organism evidence="3 4">
    <name type="scientific">Romanomermis culicivorax</name>
    <name type="common">Nematode worm</name>
    <dbReference type="NCBI Taxonomy" id="13658"/>
    <lineage>
        <taxon>Eukaryota</taxon>
        <taxon>Metazoa</taxon>
        <taxon>Ecdysozoa</taxon>
        <taxon>Nematoda</taxon>
        <taxon>Enoplea</taxon>
        <taxon>Dorylaimia</taxon>
        <taxon>Mermithida</taxon>
        <taxon>Mermithoidea</taxon>
        <taxon>Mermithidae</taxon>
        <taxon>Romanomermis</taxon>
    </lineage>
</organism>
<accession>A0A915L8D7</accession>
<sequence>MARFLLSEEAIQIFCCLPNFGILVCLIENTLKSVKNQAFHAGSRRIRSKMEEKRLTSFANKTLPGDVVEKERREKVMQILNSPQALKAFSNVCYIAEMLKKKDKDDKVDQDWKFISMVVDRLFLFAYIIAAFLGVAYFLLHIFSIYDGTKAIDPLSDNVESA</sequence>
<dbReference type="Proteomes" id="UP000887565">
    <property type="component" value="Unplaced"/>
</dbReference>
<dbReference type="InterPro" id="IPR038050">
    <property type="entry name" value="Neuro_actylchol_rec"/>
</dbReference>
<keyword evidence="1" id="KW-1133">Transmembrane helix</keyword>
<dbReference type="GO" id="GO:0016020">
    <property type="term" value="C:membrane"/>
    <property type="evidence" value="ECO:0007669"/>
    <property type="project" value="InterPro"/>
</dbReference>
<dbReference type="GO" id="GO:0006811">
    <property type="term" value="P:monoatomic ion transport"/>
    <property type="evidence" value="ECO:0007669"/>
    <property type="project" value="InterPro"/>
</dbReference>
<dbReference type="Pfam" id="PF02932">
    <property type="entry name" value="Neur_chan_memb"/>
    <property type="match status" value="1"/>
</dbReference>
<dbReference type="InterPro" id="IPR006029">
    <property type="entry name" value="Neurotrans-gated_channel_TM"/>
</dbReference>
<feature type="domain" description="Neurotransmitter-gated ion-channel transmembrane" evidence="2">
    <location>
        <begin position="37"/>
        <end position="134"/>
    </location>
</feature>